<dbReference type="InterPro" id="IPR051617">
    <property type="entry name" value="UNC-93-like_regulator"/>
</dbReference>
<feature type="transmembrane region" description="Helical" evidence="9">
    <location>
        <begin position="414"/>
        <end position="435"/>
    </location>
</feature>
<accession>A0A8S2V8C0</accession>
<reference evidence="10" key="1">
    <citation type="submission" date="2021-02" db="EMBL/GenBank/DDBJ databases">
        <authorList>
            <person name="Nowell W R."/>
        </authorList>
    </citation>
    <scope>NUCLEOTIDE SEQUENCE</scope>
</reference>
<feature type="transmembrane region" description="Helical" evidence="9">
    <location>
        <begin position="310"/>
        <end position="330"/>
    </location>
</feature>
<keyword evidence="3 9" id="KW-0812">Transmembrane</keyword>
<evidence type="ECO:0000256" key="7">
    <source>
        <dbReference type="ARBA" id="ARBA00040302"/>
    </source>
</evidence>
<organism evidence="10 11">
    <name type="scientific">Rotaria magnacalcarata</name>
    <dbReference type="NCBI Taxonomy" id="392030"/>
    <lineage>
        <taxon>Eukaryota</taxon>
        <taxon>Metazoa</taxon>
        <taxon>Spiralia</taxon>
        <taxon>Gnathifera</taxon>
        <taxon>Rotifera</taxon>
        <taxon>Eurotatoria</taxon>
        <taxon>Bdelloidea</taxon>
        <taxon>Philodinida</taxon>
        <taxon>Philodinidae</taxon>
        <taxon>Rotaria</taxon>
    </lineage>
</organism>
<evidence type="ECO:0000256" key="4">
    <source>
        <dbReference type="ARBA" id="ARBA00022989"/>
    </source>
</evidence>
<comment type="similarity">
    <text evidence="2">Belongs to the unc-93 family.</text>
</comment>
<feature type="transmembrane region" description="Helical" evidence="9">
    <location>
        <begin position="239"/>
        <end position="259"/>
    </location>
</feature>
<feature type="transmembrane region" description="Helical" evidence="9">
    <location>
        <begin position="54"/>
        <end position="78"/>
    </location>
</feature>
<comment type="subcellular location">
    <subcellularLocation>
        <location evidence="1">Membrane</location>
        <topology evidence="1">Multi-pass membrane protein</topology>
    </subcellularLocation>
</comment>
<name>A0A8S2V8C0_9BILA</name>
<dbReference type="PANTHER" id="PTHR23294:SF0">
    <property type="entry name" value="UNC93-LIKE PROTEIN MFSD11"/>
    <property type="match status" value="1"/>
</dbReference>
<keyword evidence="5 9" id="KW-0472">Membrane</keyword>
<comment type="caution">
    <text evidence="10">The sequence shown here is derived from an EMBL/GenBank/DDBJ whole genome shotgun (WGS) entry which is preliminary data.</text>
</comment>
<sequence>KDLITIMDHGLFNIILLGSAFMVLFTAFQATGMISQSVLEGVKNETIHGSTFHGSGYISSAILYACFAITNIFAPAIVSMLRPALAMFLGGTTYFLYVLSFIYPMTWSYYIVSILVGIGAAVLWTAQGVYLTNNSDESTVSRNSGIFWALFQVSLLAGNIYVYIALKTEMIERATRIPLFIVFSIVSAVGLVLFLFIIWRSYTERKRDTLIRTEERGTIGDIIPTLKIAVKLLKTRNMLLLLIPFAYTGFSQTFFQGVYGTCIGHYVKYGDTRKRLIGLHGMLVGCGEILGGGIFGFITKPKTSSQRALMVFIGFVLQMIYYYSVFVNFPSDASSQETSAKPYFDFSKKTSQVIAFSSSFIVGLGDSSINTQLMNVLATRYKQSTASAFAIFKLVQSLMAAVAFFYAGSIEIQWQLLVVVIFLFFGTLAFFSVLFDETTDESMANAVAVTVQDTDNDSYQNYSSSIA</sequence>
<evidence type="ECO:0000313" key="10">
    <source>
        <dbReference type="EMBL" id="CAF4385143.1"/>
    </source>
</evidence>
<feature type="transmembrane region" description="Helical" evidence="9">
    <location>
        <begin position="279"/>
        <end position="298"/>
    </location>
</feature>
<dbReference type="GO" id="GO:0016020">
    <property type="term" value="C:membrane"/>
    <property type="evidence" value="ECO:0007669"/>
    <property type="project" value="UniProtKB-SubCell"/>
</dbReference>
<dbReference type="AlphaFoldDB" id="A0A8S2V8C0"/>
<dbReference type="PANTHER" id="PTHR23294">
    <property type="entry name" value="ET TRANSLATION PRODUCT-RELATED"/>
    <property type="match status" value="1"/>
</dbReference>
<feature type="transmembrane region" description="Helical" evidence="9">
    <location>
        <begin position="12"/>
        <end position="34"/>
    </location>
</feature>
<dbReference type="Gene3D" id="1.20.1250.20">
    <property type="entry name" value="MFS general substrate transporter like domains"/>
    <property type="match status" value="1"/>
</dbReference>
<keyword evidence="4 9" id="KW-1133">Transmembrane helix</keyword>
<feature type="non-terminal residue" evidence="10">
    <location>
        <position position="1"/>
    </location>
</feature>
<evidence type="ECO:0000256" key="6">
    <source>
        <dbReference type="ARBA" id="ARBA00023180"/>
    </source>
</evidence>
<evidence type="ECO:0000256" key="1">
    <source>
        <dbReference type="ARBA" id="ARBA00004141"/>
    </source>
</evidence>
<evidence type="ECO:0000256" key="5">
    <source>
        <dbReference type="ARBA" id="ARBA00023136"/>
    </source>
</evidence>
<feature type="transmembrane region" description="Helical" evidence="9">
    <location>
        <begin position="177"/>
        <end position="199"/>
    </location>
</feature>
<feature type="transmembrane region" description="Helical" evidence="9">
    <location>
        <begin position="109"/>
        <end position="133"/>
    </location>
</feature>
<dbReference type="SUPFAM" id="SSF103473">
    <property type="entry name" value="MFS general substrate transporter"/>
    <property type="match status" value="1"/>
</dbReference>
<gene>
    <name evidence="10" type="ORF">SMN809_LOCUS29752</name>
</gene>
<feature type="transmembrane region" description="Helical" evidence="9">
    <location>
        <begin position="390"/>
        <end position="408"/>
    </location>
</feature>
<evidence type="ECO:0000313" key="11">
    <source>
        <dbReference type="Proteomes" id="UP000676336"/>
    </source>
</evidence>
<protein>
    <recommendedName>
        <fullName evidence="7">UNC93-like protein MFSD11</fullName>
    </recommendedName>
    <alternativeName>
        <fullName evidence="8">Major facilitator superfamily domain-containing protein 11</fullName>
    </alternativeName>
</protein>
<dbReference type="InterPro" id="IPR010291">
    <property type="entry name" value="Ion_channel_UNC-93"/>
</dbReference>
<evidence type="ECO:0000256" key="2">
    <source>
        <dbReference type="ARBA" id="ARBA00009172"/>
    </source>
</evidence>
<keyword evidence="6" id="KW-0325">Glycoprotein</keyword>
<feature type="transmembrane region" description="Helical" evidence="9">
    <location>
        <begin position="85"/>
        <end position="103"/>
    </location>
</feature>
<proteinExistence type="inferred from homology"/>
<evidence type="ECO:0000256" key="9">
    <source>
        <dbReference type="SAM" id="Phobius"/>
    </source>
</evidence>
<evidence type="ECO:0000256" key="3">
    <source>
        <dbReference type="ARBA" id="ARBA00022692"/>
    </source>
</evidence>
<dbReference type="EMBL" id="CAJOBI010053912">
    <property type="protein sequence ID" value="CAF4385143.1"/>
    <property type="molecule type" value="Genomic_DNA"/>
</dbReference>
<dbReference type="Proteomes" id="UP000676336">
    <property type="component" value="Unassembled WGS sequence"/>
</dbReference>
<evidence type="ECO:0000256" key="8">
    <source>
        <dbReference type="ARBA" id="ARBA00041910"/>
    </source>
</evidence>
<dbReference type="InterPro" id="IPR036259">
    <property type="entry name" value="MFS_trans_sf"/>
</dbReference>
<dbReference type="Pfam" id="PF05978">
    <property type="entry name" value="UNC-93"/>
    <property type="match status" value="1"/>
</dbReference>
<feature type="transmembrane region" description="Helical" evidence="9">
    <location>
        <begin position="145"/>
        <end position="165"/>
    </location>
</feature>